<evidence type="ECO:0000256" key="1">
    <source>
        <dbReference type="ARBA" id="ARBA00022676"/>
    </source>
</evidence>
<evidence type="ECO:0000256" key="2">
    <source>
        <dbReference type="ARBA" id="ARBA00022679"/>
    </source>
</evidence>
<dbReference type="Pfam" id="PF00535">
    <property type="entry name" value="Glycos_transf_2"/>
    <property type="match status" value="1"/>
</dbReference>
<dbReference type="Gene3D" id="3.90.550.10">
    <property type="entry name" value="Spore Coat Polysaccharide Biosynthesis Protein SpsA, Chain A"/>
    <property type="match status" value="1"/>
</dbReference>
<dbReference type="EC" id="2.4.-.-" evidence="4"/>
<dbReference type="InterPro" id="IPR029044">
    <property type="entry name" value="Nucleotide-diphossugar_trans"/>
</dbReference>
<accession>A0A9X1L6J7</accession>
<dbReference type="SUPFAM" id="SSF53756">
    <property type="entry name" value="UDP-Glycosyltransferase/glycogen phosphorylase"/>
    <property type="match status" value="1"/>
</dbReference>
<dbReference type="PANTHER" id="PTHR12526">
    <property type="entry name" value="GLYCOSYLTRANSFERASE"/>
    <property type="match status" value="1"/>
</dbReference>
<dbReference type="EMBL" id="JAJAQI010000003">
    <property type="protein sequence ID" value="MCB4820644.1"/>
    <property type="molecule type" value="Genomic_DNA"/>
</dbReference>
<dbReference type="CDD" id="cd00761">
    <property type="entry name" value="Glyco_tranf_GTA_type"/>
    <property type="match status" value="1"/>
</dbReference>
<reference evidence="4" key="1">
    <citation type="submission" date="2021-10" db="EMBL/GenBank/DDBJ databases">
        <title>Roseicella aerolatum sp. nov., isolated from aerosols of e-waste dismantling site.</title>
        <authorList>
            <person name="Qin T."/>
        </authorList>
    </citation>
    <scope>NUCLEOTIDE SEQUENCE</scope>
    <source>
        <strain evidence="4">GB24</strain>
    </source>
</reference>
<proteinExistence type="predicted"/>
<dbReference type="Gene3D" id="3.40.50.2000">
    <property type="entry name" value="Glycogen Phosphorylase B"/>
    <property type="match status" value="1"/>
</dbReference>
<dbReference type="Pfam" id="PF13692">
    <property type="entry name" value="Glyco_trans_1_4"/>
    <property type="match status" value="1"/>
</dbReference>
<dbReference type="AlphaFoldDB" id="A0A9X1L6J7"/>
<gene>
    <name evidence="4" type="ORF">LHA35_02720</name>
</gene>
<comment type="caution">
    <text evidence="4">The sequence shown here is derived from an EMBL/GenBank/DDBJ whole genome shotgun (WGS) entry which is preliminary data.</text>
</comment>
<dbReference type="GO" id="GO:0016757">
    <property type="term" value="F:glycosyltransferase activity"/>
    <property type="evidence" value="ECO:0007669"/>
    <property type="project" value="UniProtKB-KW"/>
</dbReference>
<keyword evidence="2 4" id="KW-0808">Transferase</keyword>
<keyword evidence="5" id="KW-1185">Reference proteome</keyword>
<dbReference type="SUPFAM" id="SSF53448">
    <property type="entry name" value="Nucleotide-diphospho-sugar transferases"/>
    <property type="match status" value="1"/>
</dbReference>
<evidence type="ECO:0000313" key="5">
    <source>
        <dbReference type="Proteomes" id="UP001139311"/>
    </source>
</evidence>
<evidence type="ECO:0000259" key="3">
    <source>
        <dbReference type="Pfam" id="PF00535"/>
    </source>
</evidence>
<sequence>MPSLPSQDPAAVRLAVVIPAWNQPGLLPEALASVLGQEGAPPIAAVVVDDGCPSPSTAAIALHYAAAHPGRVFLLRQRNRGLSAARNAGIDFVLQAFPDCRGIFFLDADNRLLPGHMARGWAALQAAPPGTGWFYPDINEFGGHANGSCAGDFSLLHLLVLNYCEAGSLVRREVFETGLRFDSATMRAGFEDWDFWLQAARAGFTGQHVPDWGFLYRRRPESMLAAAERQRDHLLRLLRERHAPLLRPAALLELEAREAPRFALFEVDRPGLRLFLDPARPEEAEVPAFRRRLLQAEQAPGAVHAPALCVFAEAAPLDLLRRQGLLAMVLWWAERLLRDHELVALEIAAAAAPQLSFEVREAPEDGIAGAALLLLGSERLLRFAADPLSPEVASLDAEAPLPRLARLRLALPGPVPPPGGGGALRLLQAEIAGLGRLRQAMAGLPRPWRVDWRSSRRMMAADARAAIGLGATLPRLPAPGKRDIGFLLPVFAFAGLEKVVLRQAELLRARGWRTHLVVAGALGMDWGPEIGRSFDSVTLFAGLGEDWVRHEIGYFGSALSRMQDHPGAADALGALAGCDVVINAHAVGCHALAAPLRRLGVRCLAALHLVERASWDAPHGNPHALAGYEHAYDGVLVISDELRRWCIGHGLPRDKLLLVRNAPGHAAEPARIAAALAAREARDGPLRVLFLGRLDAQKGIDRLAALIAATRSPGIAWRVVGRPVMQDGAAPLLELPIEPPVQAPEALDALYAWADLLVLPSRFEGVPLVILEAQRMGCAVVTTDVGAVREIVADGEDGVLVPGGLPEEAIIARFIETIGRLAADRAALRAMGARAAARAGALTWEDCMRDLLARFDALVPPPAEAAPRPVPAPVAAPVISGAGA</sequence>
<protein>
    <submittedName>
        <fullName evidence="4">Glycosyltransferase</fullName>
        <ecNumber evidence="4">2.4.-.-</ecNumber>
    </submittedName>
</protein>
<dbReference type="Proteomes" id="UP001139311">
    <property type="component" value="Unassembled WGS sequence"/>
</dbReference>
<dbReference type="CDD" id="cd03801">
    <property type="entry name" value="GT4_PimA-like"/>
    <property type="match status" value="1"/>
</dbReference>
<keyword evidence="1 4" id="KW-0328">Glycosyltransferase</keyword>
<dbReference type="PANTHER" id="PTHR12526:SF510">
    <property type="entry name" value="D-INOSITOL 3-PHOSPHATE GLYCOSYLTRANSFERASE"/>
    <property type="match status" value="1"/>
</dbReference>
<organism evidence="4 5">
    <name type="scientific">Roseicella aerolata</name>
    <dbReference type="NCBI Taxonomy" id="2883479"/>
    <lineage>
        <taxon>Bacteria</taxon>
        <taxon>Pseudomonadati</taxon>
        <taxon>Pseudomonadota</taxon>
        <taxon>Alphaproteobacteria</taxon>
        <taxon>Acetobacterales</taxon>
        <taxon>Roseomonadaceae</taxon>
        <taxon>Roseicella</taxon>
    </lineage>
</organism>
<feature type="domain" description="Glycosyltransferase 2-like" evidence="3">
    <location>
        <begin position="16"/>
        <end position="129"/>
    </location>
</feature>
<name>A0A9X1L6J7_9PROT</name>
<dbReference type="InterPro" id="IPR001173">
    <property type="entry name" value="Glyco_trans_2-like"/>
</dbReference>
<dbReference type="RefSeq" id="WP_226604166.1">
    <property type="nucleotide sequence ID" value="NZ_JAJAQI010000003.1"/>
</dbReference>
<evidence type="ECO:0000313" key="4">
    <source>
        <dbReference type="EMBL" id="MCB4820644.1"/>
    </source>
</evidence>